<dbReference type="PANTHER" id="PTHR42774:SF3">
    <property type="entry name" value="KETOHEXOKINASE"/>
    <property type="match status" value="1"/>
</dbReference>
<evidence type="ECO:0000313" key="3">
    <source>
        <dbReference type="Proteomes" id="UP000694920"/>
    </source>
</evidence>
<dbReference type="InterPro" id="IPR011611">
    <property type="entry name" value="PfkB_dom"/>
</dbReference>
<dbReference type="PANTHER" id="PTHR42774">
    <property type="entry name" value="PHOSPHOTRANSFERASE SYSTEM TRANSPORT PROTEIN"/>
    <property type="match status" value="1"/>
</dbReference>
<keyword evidence="3" id="KW-1185">Reference proteome</keyword>
<dbReference type="Pfam" id="PF00294">
    <property type="entry name" value="PfkB"/>
    <property type="match status" value="1"/>
</dbReference>
<protein>
    <submittedName>
        <fullName evidence="4">Ketohexokinase-like</fullName>
    </submittedName>
</protein>
<dbReference type="InterPro" id="IPR034093">
    <property type="entry name" value="KHK"/>
</dbReference>
<accession>A0AAJ7C636</accession>
<dbReference type="GO" id="GO:0006000">
    <property type="term" value="P:fructose metabolic process"/>
    <property type="evidence" value="ECO:0007669"/>
    <property type="project" value="InterPro"/>
</dbReference>
<dbReference type="GeneID" id="107271343"/>
<evidence type="ECO:0000256" key="1">
    <source>
        <dbReference type="SAM" id="MobiDB-lite"/>
    </source>
</evidence>
<feature type="domain" description="Carbohydrate kinase PfkB" evidence="2">
    <location>
        <begin position="22"/>
        <end position="297"/>
    </location>
</feature>
<gene>
    <name evidence="4" type="primary">LOC107271343</name>
</gene>
<dbReference type="InterPro" id="IPR029056">
    <property type="entry name" value="Ribokinase-like"/>
</dbReference>
<evidence type="ECO:0000313" key="4">
    <source>
        <dbReference type="RefSeq" id="XP_015602710.1"/>
    </source>
</evidence>
<organism evidence="3 4">
    <name type="scientific">Cephus cinctus</name>
    <name type="common">Wheat stem sawfly</name>
    <dbReference type="NCBI Taxonomy" id="211228"/>
    <lineage>
        <taxon>Eukaryota</taxon>
        <taxon>Metazoa</taxon>
        <taxon>Ecdysozoa</taxon>
        <taxon>Arthropoda</taxon>
        <taxon>Hexapoda</taxon>
        <taxon>Insecta</taxon>
        <taxon>Pterygota</taxon>
        <taxon>Neoptera</taxon>
        <taxon>Endopterygota</taxon>
        <taxon>Hymenoptera</taxon>
        <taxon>Cephoidea</taxon>
        <taxon>Cephidae</taxon>
        <taxon>Cephus</taxon>
    </lineage>
</organism>
<evidence type="ECO:0000259" key="2">
    <source>
        <dbReference type="Pfam" id="PF00294"/>
    </source>
</evidence>
<dbReference type="RefSeq" id="XP_015602710.1">
    <property type="nucleotide sequence ID" value="XM_015747224.2"/>
</dbReference>
<dbReference type="AlphaFoldDB" id="A0AAJ7C636"/>
<name>A0AAJ7C636_CEPCN</name>
<feature type="region of interest" description="Disordered" evidence="1">
    <location>
        <begin position="308"/>
        <end position="333"/>
    </location>
</feature>
<sequence length="386" mass="43203">MISSLYKKIVGTSPPPEPDVPKILCVGVNCLDIVTVCKEFPLEDSEQRCLEQRWQRGGNASNTCTVLSLLGSSCEFLGSLSSDQHVIFLEDDMRKHKIDFSHCPIIDGVGCPMSTVILSIATGSRTILHFNPNLPELLLKDFEKLNLEDYSWIHFEGRNVSEVICMMQYVESYNNSLNTCQSDDSVKLETNRIPITISVELEKPKPELVDLLPYADVAFIARDFAHSKGFDNMSETLRNIGEEAKSGATIICAWSEWGAMGRTPDSMIVQSPSFPPNQIIDTLGAGDTFNAATLYYLNMVKTSFIKKREEEESHKTKETFEESSETDKKREIKQNTNIESTECSRTEFINANVLQGAINFACHVAGAKIGLRGYDGLEKILRDLYK</sequence>
<dbReference type="GO" id="GO:0004454">
    <property type="term" value="F:ketohexokinase activity"/>
    <property type="evidence" value="ECO:0007669"/>
    <property type="project" value="InterPro"/>
</dbReference>
<dbReference type="KEGG" id="ccin:107271343"/>
<proteinExistence type="predicted"/>
<reference evidence="4" key="1">
    <citation type="submission" date="2025-08" db="UniProtKB">
        <authorList>
            <consortium name="RefSeq"/>
        </authorList>
    </citation>
    <scope>IDENTIFICATION</scope>
</reference>
<dbReference type="SUPFAM" id="SSF53613">
    <property type="entry name" value="Ribokinase-like"/>
    <property type="match status" value="1"/>
</dbReference>
<dbReference type="CDD" id="cd01939">
    <property type="entry name" value="Ketohexokinase"/>
    <property type="match status" value="1"/>
</dbReference>
<dbReference type="InterPro" id="IPR052562">
    <property type="entry name" value="Ketohexokinase-related"/>
</dbReference>
<dbReference type="Gene3D" id="3.40.1190.20">
    <property type="match status" value="1"/>
</dbReference>
<dbReference type="Proteomes" id="UP000694920">
    <property type="component" value="Unplaced"/>
</dbReference>